<dbReference type="Proteomes" id="UP000694388">
    <property type="component" value="Unplaced"/>
</dbReference>
<dbReference type="Ensembl" id="ENSEBUT00000026684.1">
    <property type="protein sequence ID" value="ENSEBUP00000026108.1"/>
    <property type="gene ID" value="ENSEBUG00000016040.1"/>
</dbReference>
<organism evidence="10 11">
    <name type="scientific">Eptatretus burgeri</name>
    <name type="common">Inshore hagfish</name>
    <dbReference type="NCBI Taxonomy" id="7764"/>
    <lineage>
        <taxon>Eukaryota</taxon>
        <taxon>Metazoa</taxon>
        <taxon>Chordata</taxon>
        <taxon>Craniata</taxon>
        <taxon>Vertebrata</taxon>
        <taxon>Cyclostomata</taxon>
        <taxon>Myxini</taxon>
        <taxon>Myxiniformes</taxon>
        <taxon>Myxinidae</taxon>
        <taxon>Eptatretinae</taxon>
        <taxon>Eptatretus</taxon>
    </lineage>
</organism>
<dbReference type="GeneTree" id="ENSGT00940000154666"/>
<keyword evidence="7" id="KW-0539">Nucleus</keyword>
<feature type="compositionally biased region" description="Acidic residues" evidence="8">
    <location>
        <begin position="854"/>
        <end position="882"/>
    </location>
</feature>
<dbReference type="GO" id="GO:0006606">
    <property type="term" value="P:protein import into nucleus"/>
    <property type="evidence" value="ECO:0007669"/>
    <property type="project" value="TreeGrafter"/>
</dbReference>
<evidence type="ECO:0000256" key="8">
    <source>
        <dbReference type="SAM" id="MobiDB-lite"/>
    </source>
</evidence>
<dbReference type="GO" id="GO:0031267">
    <property type="term" value="F:small GTPase binding"/>
    <property type="evidence" value="ECO:0007669"/>
    <property type="project" value="InterPro"/>
</dbReference>
<dbReference type="FunFam" id="1.25.10.10:FF:000053">
    <property type="entry name" value="Importin 7"/>
    <property type="match status" value="1"/>
</dbReference>
<dbReference type="AlphaFoldDB" id="A0A8C4R9J2"/>
<protein>
    <recommendedName>
        <fullName evidence="9">Importin N-terminal domain-containing protein</fullName>
    </recommendedName>
</protein>
<evidence type="ECO:0000259" key="9">
    <source>
        <dbReference type="PROSITE" id="PS50166"/>
    </source>
</evidence>
<evidence type="ECO:0000313" key="11">
    <source>
        <dbReference type="Proteomes" id="UP000694388"/>
    </source>
</evidence>
<keyword evidence="4" id="KW-0813">Transport</keyword>
<dbReference type="PANTHER" id="PTHR10997">
    <property type="entry name" value="IMPORTIN-7, 8, 11"/>
    <property type="match status" value="1"/>
</dbReference>
<reference evidence="10" key="2">
    <citation type="submission" date="2025-09" db="UniProtKB">
        <authorList>
            <consortium name="Ensembl"/>
        </authorList>
    </citation>
    <scope>IDENTIFICATION</scope>
</reference>
<dbReference type="InterPro" id="IPR001494">
    <property type="entry name" value="Importin-beta_N"/>
</dbReference>
<dbReference type="Gene3D" id="1.25.10.10">
    <property type="entry name" value="Leucine-rich Repeat Variant"/>
    <property type="match status" value="1"/>
</dbReference>
<evidence type="ECO:0000256" key="2">
    <source>
        <dbReference type="ARBA" id="ARBA00004496"/>
    </source>
</evidence>
<evidence type="ECO:0000256" key="3">
    <source>
        <dbReference type="ARBA" id="ARBA00007991"/>
    </source>
</evidence>
<evidence type="ECO:0000313" key="10">
    <source>
        <dbReference type="Ensembl" id="ENSEBUP00000026108.1"/>
    </source>
</evidence>
<dbReference type="PANTHER" id="PTHR10997:SF18">
    <property type="entry name" value="D-IMPORTIN 7_RANBP7"/>
    <property type="match status" value="1"/>
</dbReference>
<evidence type="ECO:0000256" key="5">
    <source>
        <dbReference type="ARBA" id="ARBA00022490"/>
    </source>
</evidence>
<comment type="similarity">
    <text evidence="3">Belongs to the importin beta family.</text>
</comment>
<sequence length="900" mass="103658">MDPRKIVEALRGTFDPTLREAAENELSQTSKMVEFAPMLLQIVRSDCVDPSVRQAGAIYLKNMIGQNWQEKDVSKGNSVIFAINENDKIRVREAIVEAILEAPERIRVQLTMCISQIIKCDYPARWPAIVDKIGLYLQDNSTNCWLGTLLCLYQLVKLYEYKKLEQRAPLLAAMQHFMPILQQRCLQLMPDPSEQSALIQKQILKIFFALVQYTLPLGLVNEQTLTQWMEIFSAVVDRDVPQHTYQVDEESRQELVWWKCKKWALHILARLFERYGSPGKISKEYSEFAEFFLKAYVVGIIQVLLKVLQQTMQKQYVSGRVLQQTLNFLNQAVTHALSWKSLKNHMQTIVEEVIFPLMCYKDEDDELWKEDPYEYIRLKFDVFEDFISPSTAARTLLFSTASKRKGVLDKTMAFCYRMMLDPAVDPRNKDGALHVIGSLAEVLLKKKAYKDQLEIMLQNYIFPLFNSELGYMRARACWVLHSFSTVRFKNELTFRNALELTRKCLIEDKEMPVKVEAALALQVLISNQERAKEYIKTCIGTVMQELLSIIRETESDELTNVAQKMICEYSEEVSPIAVDMTRHLAMTFGKLIQSEVDEEAKDERAITAMGILNTIDTILTVVEDHKEITQQLEGICLHVVGMVLHQHILEYYEEVLSLMYSLTCQVVSEPLWQVLPVLYDIFQQDGFDYFNEMMPVLHNYVTVDTDTLLKDPKHLEMIYSMCRKVLMASPEEDVECYAAKLLEVIILQCKSRGIDQVVIAALYYNPILLLATLETMRFPSSTEPITAQFVNQWLTDAENFLGLHDRKVCVLGLCALMGLDEQPEVVRQVAPRILPTLAMLFQGLKRAYASRAEDDSDSDSESDESEENDNDVLGTDDDDIDDSSQQFLEALQLSRQKKHW</sequence>
<feature type="domain" description="Importin N-terminal" evidence="9">
    <location>
        <begin position="22"/>
        <end position="101"/>
    </location>
</feature>
<dbReference type="InterPro" id="IPR016024">
    <property type="entry name" value="ARM-type_fold"/>
</dbReference>
<evidence type="ECO:0000256" key="1">
    <source>
        <dbReference type="ARBA" id="ARBA00004123"/>
    </source>
</evidence>
<evidence type="ECO:0000256" key="6">
    <source>
        <dbReference type="ARBA" id="ARBA00022927"/>
    </source>
</evidence>
<dbReference type="GO" id="GO:0005829">
    <property type="term" value="C:cytosol"/>
    <property type="evidence" value="ECO:0007669"/>
    <property type="project" value="TreeGrafter"/>
</dbReference>
<dbReference type="SMART" id="SM00913">
    <property type="entry name" value="IBN_N"/>
    <property type="match status" value="1"/>
</dbReference>
<keyword evidence="11" id="KW-1185">Reference proteome</keyword>
<dbReference type="SUPFAM" id="SSF48371">
    <property type="entry name" value="ARM repeat"/>
    <property type="match status" value="1"/>
</dbReference>
<dbReference type="InterPro" id="IPR011989">
    <property type="entry name" value="ARM-like"/>
</dbReference>
<evidence type="ECO:0000256" key="4">
    <source>
        <dbReference type="ARBA" id="ARBA00022448"/>
    </source>
</evidence>
<reference evidence="10" key="1">
    <citation type="submission" date="2025-08" db="UniProtKB">
        <authorList>
            <consortium name="Ensembl"/>
        </authorList>
    </citation>
    <scope>IDENTIFICATION</scope>
</reference>
<dbReference type="Pfam" id="PF08506">
    <property type="entry name" value="Cse1"/>
    <property type="match status" value="1"/>
</dbReference>
<name>A0A8C4R9J2_EPTBU</name>
<evidence type="ECO:0000256" key="7">
    <source>
        <dbReference type="ARBA" id="ARBA00023242"/>
    </source>
</evidence>
<dbReference type="PROSITE" id="PS50166">
    <property type="entry name" value="IMPORTIN_B_NT"/>
    <property type="match status" value="1"/>
</dbReference>
<keyword evidence="5" id="KW-0963">Cytoplasm</keyword>
<dbReference type="Pfam" id="PF03810">
    <property type="entry name" value="IBN_N"/>
    <property type="match status" value="1"/>
</dbReference>
<proteinExistence type="inferred from homology"/>
<dbReference type="InterPro" id="IPR013713">
    <property type="entry name" value="XPO2_central"/>
</dbReference>
<keyword evidence="6" id="KW-0653">Protein transport</keyword>
<dbReference type="GO" id="GO:0005635">
    <property type="term" value="C:nuclear envelope"/>
    <property type="evidence" value="ECO:0007669"/>
    <property type="project" value="TreeGrafter"/>
</dbReference>
<feature type="region of interest" description="Disordered" evidence="8">
    <location>
        <begin position="851"/>
        <end position="886"/>
    </location>
</feature>
<comment type="subcellular location">
    <subcellularLocation>
        <location evidence="2">Cytoplasm</location>
    </subcellularLocation>
    <subcellularLocation>
        <location evidence="1">Nucleus</location>
    </subcellularLocation>
</comment>
<accession>A0A8C4R9J2</accession>